<sequence>MTFLPSVRDDARKSVNKPLKFTESESDYIVEVMKKIFSNENVVETVTATMANTQRTYASDIKYRFLVDSHMSSCPARYPLSFLFNSPPAISNMEDYLKDSPSDIGTGGTTDSAGAGREGTSNTSYENDWKDNFENFNTNSNNNIHENFDNGVNYNDFLGDTGDYSAQDTYGNAFNGRSGEKYPNNSIDFNENYSNANAFQANANDLSSFGMNPTLSPSFDPHGFSNPGSLAPDPFLDDLDALGFPHNHEPVQYINPANTANLDELISPDTNDNFLTPQYFSPTNNQPSGFRLNSIAENAAQSAFSPHRQSISAGMASAPRPASAHLSPYLSPAENSLDTLRSPPFNGSFLQSPPTMRIPQSKSVPESQNNSYNSAMSPSSVQSGKQLTREEKLKRRREFHNAVERRRRDLIKERIKELGLLVPPSMLNPQLCAVQAFKGTSQLNTREINELLSTIKVKETKPNKSTILNKSVEYLLHLKYVLEEQEKARAKLEKQIQEASGSQPKEDTFNPDDFFLGVVDR</sequence>
<organism evidence="7 8">
    <name type="scientific">Meyerozyma guilliermondii (strain ATCC 6260 / CBS 566 / DSM 6381 / JCM 1539 / NBRC 10279 / NRRL Y-324)</name>
    <name type="common">Yeast</name>
    <name type="synonym">Candida guilliermondii</name>
    <dbReference type="NCBI Taxonomy" id="294746"/>
    <lineage>
        <taxon>Eukaryota</taxon>
        <taxon>Fungi</taxon>
        <taxon>Dikarya</taxon>
        <taxon>Ascomycota</taxon>
        <taxon>Saccharomycotina</taxon>
        <taxon>Pichiomycetes</taxon>
        <taxon>Debaryomycetaceae</taxon>
        <taxon>Meyerozyma</taxon>
    </lineage>
</organism>
<dbReference type="eggNOG" id="KOG1318">
    <property type="taxonomic scope" value="Eukaryota"/>
</dbReference>
<dbReference type="InterPro" id="IPR051732">
    <property type="entry name" value="USF"/>
</dbReference>
<dbReference type="PANTHER" id="PTHR46117:SF3">
    <property type="entry name" value="FI24210P1"/>
    <property type="match status" value="1"/>
</dbReference>
<dbReference type="STRING" id="294746.A5DMC4"/>
<dbReference type="GO" id="GO:0005634">
    <property type="term" value="C:nucleus"/>
    <property type="evidence" value="ECO:0007669"/>
    <property type="project" value="UniProtKB-SubCell"/>
</dbReference>
<dbReference type="GO" id="GO:0000981">
    <property type="term" value="F:DNA-binding transcription factor activity, RNA polymerase II-specific"/>
    <property type="evidence" value="ECO:0007669"/>
    <property type="project" value="TreeGrafter"/>
</dbReference>
<dbReference type="HOGENOM" id="CLU_029633_0_0_1"/>
<dbReference type="InterPro" id="IPR036638">
    <property type="entry name" value="HLH_DNA-bd_sf"/>
</dbReference>
<evidence type="ECO:0000313" key="7">
    <source>
        <dbReference type="EMBL" id="EDK40327.2"/>
    </source>
</evidence>
<dbReference type="AlphaFoldDB" id="A5DMC4"/>
<evidence type="ECO:0000256" key="1">
    <source>
        <dbReference type="ARBA" id="ARBA00004123"/>
    </source>
</evidence>
<evidence type="ECO:0000256" key="3">
    <source>
        <dbReference type="ARBA" id="ARBA00023163"/>
    </source>
</evidence>
<evidence type="ECO:0000256" key="2">
    <source>
        <dbReference type="ARBA" id="ARBA00023015"/>
    </source>
</evidence>
<dbReference type="FunCoup" id="A5DMC4">
    <property type="interactions" value="791"/>
</dbReference>
<evidence type="ECO:0000313" key="8">
    <source>
        <dbReference type="Proteomes" id="UP000001997"/>
    </source>
</evidence>
<feature type="compositionally biased region" description="Polar residues" evidence="5">
    <location>
        <begin position="348"/>
        <end position="386"/>
    </location>
</feature>
<dbReference type="Gene3D" id="4.10.280.10">
    <property type="entry name" value="Helix-loop-helix DNA-binding domain"/>
    <property type="match status" value="1"/>
</dbReference>
<dbReference type="InParanoid" id="A5DMC4"/>
<dbReference type="Proteomes" id="UP000001997">
    <property type="component" value="Unassembled WGS sequence"/>
</dbReference>
<comment type="subcellular location">
    <subcellularLocation>
        <location evidence="1">Nucleus</location>
    </subcellularLocation>
</comment>
<protein>
    <recommendedName>
        <fullName evidence="6">BHLH domain-containing protein</fullName>
    </recommendedName>
</protein>
<dbReference type="GO" id="GO:0046983">
    <property type="term" value="F:protein dimerization activity"/>
    <property type="evidence" value="ECO:0007669"/>
    <property type="project" value="InterPro"/>
</dbReference>
<dbReference type="OrthoDB" id="690068at2759"/>
<accession>A5DMC4</accession>
<gene>
    <name evidence="7" type="ORF">PGUG_04425</name>
</gene>
<dbReference type="EMBL" id="CH408159">
    <property type="protein sequence ID" value="EDK40327.2"/>
    <property type="molecule type" value="Genomic_DNA"/>
</dbReference>
<name>A5DMC4_PICGU</name>
<dbReference type="GO" id="GO:0000978">
    <property type="term" value="F:RNA polymerase II cis-regulatory region sequence-specific DNA binding"/>
    <property type="evidence" value="ECO:0007669"/>
    <property type="project" value="TreeGrafter"/>
</dbReference>
<dbReference type="PROSITE" id="PS50888">
    <property type="entry name" value="BHLH"/>
    <property type="match status" value="1"/>
</dbReference>
<evidence type="ECO:0000256" key="5">
    <source>
        <dbReference type="SAM" id="MobiDB-lite"/>
    </source>
</evidence>
<dbReference type="SUPFAM" id="SSF47459">
    <property type="entry name" value="HLH, helix-loop-helix DNA-binding domain"/>
    <property type="match status" value="1"/>
</dbReference>
<dbReference type="GeneID" id="5125632"/>
<keyword evidence="3" id="KW-0804">Transcription</keyword>
<dbReference type="RefSeq" id="XP_001483696.2">
    <property type="nucleotide sequence ID" value="XM_001483646.1"/>
</dbReference>
<feature type="region of interest" description="Disordered" evidence="5">
    <location>
        <begin position="310"/>
        <end position="394"/>
    </location>
</feature>
<proteinExistence type="predicted"/>
<dbReference type="Pfam" id="PF00010">
    <property type="entry name" value="HLH"/>
    <property type="match status" value="1"/>
</dbReference>
<evidence type="ECO:0000259" key="6">
    <source>
        <dbReference type="PROSITE" id="PS50888"/>
    </source>
</evidence>
<dbReference type="VEuPathDB" id="FungiDB:PGUG_04425"/>
<keyword evidence="8" id="KW-1185">Reference proteome</keyword>
<keyword evidence="2" id="KW-0805">Transcription regulation</keyword>
<dbReference type="InterPro" id="IPR011598">
    <property type="entry name" value="bHLH_dom"/>
</dbReference>
<feature type="region of interest" description="Disordered" evidence="5">
    <location>
        <begin position="493"/>
        <end position="512"/>
    </location>
</feature>
<dbReference type="FunFam" id="4.10.280.10:FF:000105">
    <property type="entry name" value="Rtg3p"/>
    <property type="match status" value="1"/>
</dbReference>
<reference evidence="7 8" key="1">
    <citation type="journal article" date="2009" name="Nature">
        <title>Evolution of pathogenicity and sexual reproduction in eight Candida genomes.</title>
        <authorList>
            <person name="Butler G."/>
            <person name="Rasmussen M.D."/>
            <person name="Lin M.F."/>
            <person name="Santos M.A."/>
            <person name="Sakthikumar S."/>
            <person name="Munro C.A."/>
            <person name="Rheinbay E."/>
            <person name="Grabherr M."/>
            <person name="Forche A."/>
            <person name="Reedy J.L."/>
            <person name="Agrafioti I."/>
            <person name="Arnaud M.B."/>
            <person name="Bates S."/>
            <person name="Brown A.J."/>
            <person name="Brunke S."/>
            <person name="Costanzo M.C."/>
            <person name="Fitzpatrick D.A."/>
            <person name="de Groot P.W."/>
            <person name="Harris D."/>
            <person name="Hoyer L.L."/>
            <person name="Hube B."/>
            <person name="Klis F.M."/>
            <person name="Kodira C."/>
            <person name="Lennard N."/>
            <person name="Logue M.E."/>
            <person name="Martin R."/>
            <person name="Neiman A.M."/>
            <person name="Nikolaou E."/>
            <person name="Quail M.A."/>
            <person name="Quinn J."/>
            <person name="Santos M.C."/>
            <person name="Schmitzberger F.F."/>
            <person name="Sherlock G."/>
            <person name="Shah P."/>
            <person name="Silverstein K.A."/>
            <person name="Skrzypek M.S."/>
            <person name="Soll D."/>
            <person name="Staggs R."/>
            <person name="Stansfield I."/>
            <person name="Stumpf M.P."/>
            <person name="Sudbery P.E."/>
            <person name="Srikantha T."/>
            <person name="Zeng Q."/>
            <person name="Berman J."/>
            <person name="Berriman M."/>
            <person name="Heitman J."/>
            <person name="Gow N.A."/>
            <person name="Lorenz M.C."/>
            <person name="Birren B.W."/>
            <person name="Kellis M."/>
            <person name="Cuomo C.A."/>
        </authorList>
    </citation>
    <scope>NUCLEOTIDE SEQUENCE [LARGE SCALE GENOMIC DNA]</scope>
    <source>
        <strain evidence="8">ATCC 6260 / CBS 566 / DSM 6381 / JCM 1539 / NBRC 10279 / NRRL Y-324</strain>
    </source>
</reference>
<dbReference type="KEGG" id="pgu:PGUG_04425"/>
<evidence type="ECO:0000256" key="4">
    <source>
        <dbReference type="ARBA" id="ARBA00023242"/>
    </source>
</evidence>
<dbReference type="SMART" id="SM00353">
    <property type="entry name" value="HLH"/>
    <property type="match status" value="1"/>
</dbReference>
<keyword evidence="4" id="KW-0539">Nucleus</keyword>
<feature type="domain" description="BHLH" evidence="6">
    <location>
        <begin position="395"/>
        <end position="478"/>
    </location>
</feature>
<dbReference type="CDD" id="cd11387">
    <property type="entry name" value="bHLHzip_USF_MITF"/>
    <property type="match status" value="1"/>
</dbReference>
<feature type="region of interest" description="Disordered" evidence="5">
    <location>
        <begin position="97"/>
        <end position="127"/>
    </location>
</feature>
<dbReference type="PANTHER" id="PTHR46117">
    <property type="entry name" value="FI24210P1"/>
    <property type="match status" value="1"/>
</dbReference>